<evidence type="ECO:0000313" key="2">
    <source>
        <dbReference type="Proteomes" id="UP000824533"/>
    </source>
</evidence>
<sequence>MVPQQQRRRRRRPALIRTAERRVVVARGAGGFGFTIAGQRPCVVSAVAAGGPAERAGLRAGDAILAVDGASVTRAPHASVARLVAAAPGAIALSVSPREAPPTDTEDTEPDERARTRRRHPPPRRRPQMMHHPGCHAAPSTSGVNDILQNLTRSQLTPNHVARLECRAVVGYLGTIETPQAALNTAPGNVKNAVRKLRQERRPATPVLLSVLPNSLYLRRPTGQVLAQYQRERIVYAGCGSDADRRYFGLVTSAETDEAEASHSCHVFAVDPRMAEHDAHLNRAREFQIACTRDPVAERCLEFPPSAEYVVGVIRGMYSLPSEDCTSPNLQQISKLAIKGDSPAIGNFSRCNRPVLRVPRDRRICRHEDVRADAQDFVANSPQPSNHSEITTTSSNSDSGIGFHNDCRNIADRILVVDFAQKPPPNRFRQDTPRRPMGLVGCSSFDADGSFLSNTTPVVDGFGGQGRPLNMDDVILNSNDLQTVRHVCPRSEEDSYNYNNVYGNIPSGSRSFPNGVVYDQVYTENEGHYELIPAQLDMDLEVDCVAEAFNSVEIYEERPRQPPNWQSNESVENVTVVSGGTSKASMDSVSVYSSRSHEEARPSRRRHLQASLDDMLVLGLRDQPAAPDKDDDNFVHPASVKLKVRKSIKPLNILSKTKNMLSGKDRDKKEDRRRALSASAGDVCGGSSKERGEEGLPAAASEPDLRETQSEQSSPFRRWTTGSGAGSSYRHHEHRNMYNKQMSEGSTPISSGSTTGSNVARWSLGLEHLLADPAGAAAFAHFLAKEFAAENISFWWSCEQYRSISDEKKRAQLANEIWKRHLSENASEPVNVDAAARHATNDKIATLLLYQEPPPIDLFQQAQKQIFNVMKFDSYPRFLRSGVHAECARADLRGLPPPYAPHDAHALNGSESPNKLKKSASNASERRRSGGASLLPWKRAASRERTSAATENNQPPVTDVVKSSQTAPGQCTLCRVVLPDGATSVVGVEASVSVARLVDRLLHRRNLPCTTYDVLLKENGQNEPTQIDIQSPSTVLGGREVVVERRAVVRIEVNGRWVAVRCRPQRRLRHVLKPVLARYDQQQPQPQRAVLREGAVVHPDTLMQELDGARLQIIEVSENGECRTGVECRERDDDADSMSDLALRLQDECKDTEQNGTTLSTNGRVSNAVLNATTAWVAGGRVRAALRPGPPLHHHPDFLENLRETQRQMLHNRSESTVSEEDTSLAPSPRSPPPLPPKPAPRPAPTAV</sequence>
<accession>A0ACC1CKM2</accession>
<organism evidence="1 2">
    <name type="scientific">Dendrolimus kikuchii</name>
    <dbReference type="NCBI Taxonomy" id="765133"/>
    <lineage>
        <taxon>Eukaryota</taxon>
        <taxon>Metazoa</taxon>
        <taxon>Ecdysozoa</taxon>
        <taxon>Arthropoda</taxon>
        <taxon>Hexapoda</taxon>
        <taxon>Insecta</taxon>
        <taxon>Pterygota</taxon>
        <taxon>Neoptera</taxon>
        <taxon>Endopterygota</taxon>
        <taxon>Lepidoptera</taxon>
        <taxon>Glossata</taxon>
        <taxon>Ditrysia</taxon>
        <taxon>Bombycoidea</taxon>
        <taxon>Lasiocampidae</taxon>
        <taxon>Dendrolimus</taxon>
    </lineage>
</organism>
<keyword evidence="2" id="KW-1185">Reference proteome</keyword>
<evidence type="ECO:0000313" key="1">
    <source>
        <dbReference type="EMBL" id="KAJ0172060.1"/>
    </source>
</evidence>
<dbReference type="Proteomes" id="UP000824533">
    <property type="component" value="Linkage Group LG22"/>
</dbReference>
<dbReference type="EMBL" id="CM034408">
    <property type="protein sequence ID" value="KAJ0172060.1"/>
    <property type="molecule type" value="Genomic_DNA"/>
</dbReference>
<gene>
    <name evidence="1" type="ORF">K1T71_012033</name>
</gene>
<reference evidence="1 2" key="1">
    <citation type="journal article" date="2021" name="Front. Genet.">
        <title>Chromosome-Level Genome Assembly Reveals Significant Gene Expansion in the Toll and IMD Signaling Pathways of Dendrolimus kikuchii.</title>
        <authorList>
            <person name="Zhou J."/>
            <person name="Wu P."/>
            <person name="Xiong Z."/>
            <person name="Liu N."/>
            <person name="Zhao N."/>
            <person name="Ji M."/>
            <person name="Qiu Y."/>
            <person name="Yang B."/>
        </authorList>
    </citation>
    <scope>NUCLEOTIDE SEQUENCE [LARGE SCALE GENOMIC DNA]</scope>
    <source>
        <strain evidence="1">Ann1</strain>
    </source>
</reference>
<name>A0ACC1CKM2_9NEOP</name>
<proteinExistence type="predicted"/>
<protein>
    <submittedName>
        <fullName evidence="1">Uncharacterized protein</fullName>
    </submittedName>
</protein>
<comment type="caution">
    <text evidence="1">The sequence shown here is derived from an EMBL/GenBank/DDBJ whole genome shotgun (WGS) entry which is preliminary data.</text>
</comment>